<protein>
    <submittedName>
        <fullName evidence="5">Gfo/Idh/MocA family protein</fullName>
    </submittedName>
</protein>
<evidence type="ECO:0000259" key="3">
    <source>
        <dbReference type="Pfam" id="PF01408"/>
    </source>
</evidence>
<proteinExistence type="inferred from homology"/>
<dbReference type="SUPFAM" id="SSF55347">
    <property type="entry name" value="Glyceraldehyde-3-phosphate dehydrogenase-like, C-terminal domain"/>
    <property type="match status" value="1"/>
</dbReference>
<dbReference type="Pfam" id="PF01408">
    <property type="entry name" value="GFO_IDH_MocA"/>
    <property type="match status" value="1"/>
</dbReference>
<dbReference type="InterPro" id="IPR036291">
    <property type="entry name" value="NAD(P)-bd_dom_sf"/>
</dbReference>
<accession>A0ABV6DEU5</accession>
<reference evidence="5 6" key="1">
    <citation type="submission" date="2024-09" db="EMBL/GenBank/DDBJ databases">
        <authorList>
            <person name="Sun Q."/>
            <person name="Mori K."/>
        </authorList>
    </citation>
    <scope>NUCLEOTIDE SEQUENCE [LARGE SCALE GENOMIC DNA]</scope>
    <source>
        <strain evidence="5 6">CCM 7759</strain>
    </source>
</reference>
<evidence type="ECO:0000313" key="6">
    <source>
        <dbReference type="Proteomes" id="UP001589776"/>
    </source>
</evidence>
<evidence type="ECO:0000259" key="4">
    <source>
        <dbReference type="Pfam" id="PF22725"/>
    </source>
</evidence>
<dbReference type="InterPro" id="IPR051317">
    <property type="entry name" value="Gfo/Idh/MocA_oxidoreduct"/>
</dbReference>
<dbReference type="EMBL" id="JBHLWN010000012">
    <property type="protein sequence ID" value="MFC0211156.1"/>
    <property type="molecule type" value="Genomic_DNA"/>
</dbReference>
<dbReference type="InterPro" id="IPR000683">
    <property type="entry name" value="Gfo/Idh/MocA-like_OxRdtase_N"/>
</dbReference>
<dbReference type="PANTHER" id="PTHR43708">
    <property type="entry name" value="CONSERVED EXPRESSED OXIDOREDUCTASE (EUROFUNG)"/>
    <property type="match status" value="1"/>
</dbReference>
<gene>
    <name evidence="5" type="ORF">ACFFK0_01625</name>
</gene>
<keyword evidence="2" id="KW-0560">Oxidoreductase</keyword>
<dbReference type="Gene3D" id="3.30.360.10">
    <property type="entry name" value="Dihydrodipicolinate Reductase, domain 2"/>
    <property type="match status" value="1"/>
</dbReference>
<sequence>MSVGYGSVQAEWLDLNYRPALPSDKDVGIAIVGAGEIVAACHLPAYRMAGFHVAGIYDVNKARAEALAAQYGIGRVYDTYEQLLSDPQVQVVDFAVPAKVQPNLAVQAAEAGKHMLCQKPLAENYADAVRIAKACAAAGVKGAVNQQMRWSPGIRASHTLMRRGWLGDLLQASIAVNVKQEFASWPWLRTMPTLEFMYHSIHYIDSIRFLFGEPEYVYADGARFPGQQCIGETRTLLHIKFPGEARGLIHDNHNHIGGEDDWYATFRFEGTEGIVKGTNGSLYNYPVGREDTLSFYTKAVHEDYWFTPRLHGKWFPHAFMGTMGELLLAIEQDRQPENSVTDNLRTLQMVFGAYVSWNENRPVTLKEIADTAPFDEPTIKA</sequence>
<dbReference type="PANTHER" id="PTHR43708:SF5">
    <property type="entry name" value="CONSERVED EXPRESSED OXIDOREDUCTASE (EUROFUNG)-RELATED"/>
    <property type="match status" value="1"/>
</dbReference>
<dbReference type="RefSeq" id="WP_377467982.1">
    <property type="nucleotide sequence ID" value="NZ_JBHLWN010000012.1"/>
</dbReference>
<comment type="caution">
    <text evidence="5">The sequence shown here is derived from an EMBL/GenBank/DDBJ whole genome shotgun (WGS) entry which is preliminary data.</text>
</comment>
<feature type="domain" description="GFO/IDH/MocA-like oxidoreductase" evidence="4">
    <location>
        <begin position="157"/>
        <end position="275"/>
    </location>
</feature>
<dbReference type="InterPro" id="IPR055170">
    <property type="entry name" value="GFO_IDH_MocA-like_dom"/>
</dbReference>
<feature type="domain" description="Gfo/Idh/MocA-like oxidoreductase N-terminal" evidence="3">
    <location>
        <begin position="28"/>
        <end position="144"/>
    </location>
</feature>
<evidence type="ECO:0000313" key="5">
    <source>
        <dbReference type="EMBL" id="MFC0211156.1"/>
    </source>
</evidence>
<dbReference type="SUPFAM" id="SSF51735">
    <property type="entry name" value="NAD(P)-binding Rossmann-fold domains"/>
    <property type="match status" value="1"/>
</dbReference>
<evidence type="ECO:0000256" key="1">
    <source>
        <dbReference type="ARBA" id="ARBA00010928"/>
    </source>
</evidence>
<name>A0ABV6DEU5_9BACL</name>
<comment type="similarity">
    <text evidence="1">Belongs to the Gfo/Idh/MocA family.</text>
</comment>
<dbReference type="Pfam" id="PF22725">
    <property type="entry name" value="GFO_IDH_MocA_C3"/>
    <property type="match status" value="1"/>
</dbReference>
<evidence type="ECO:0000256" key="2">
    <source>
        <dbReference type="ARBA" id="ARBA00023002"/>
    </source>
</evidence>
<dbReference type="Gene3D" id="3.40.50.720">
    <property type="entry name" value="NAD(P)-binding Rossmann-like Domain"/>
    <property type="match status" value="1"/>
</dbReference>
<keyword evidence="6" id="KW-1185">Reference proteome</keyword>
<dbReference type="Proteomes" id="UP001589776">
    <property type="component" value="Unassembled WGS sequence"/>
</dbReference>
<organism evidence="5 6">
    <name type="scientific">Paenibacillus chartarius</name>
    <dbReference type="NCBI Taxonomy" id="747481"/>
    <lineage>
        <taxon>Bacteria</taxon>
        <taxon>Bacillati</taxon>
        <taxon>Bacillota</taxon>
        <taxon>Bacilli</taxon>
        <taxon>Bacillales</taxon>
        <taxon>Paenibacillaceae</taxon>
        <taxon>Paenibacillus</taxon>
    </lineage>
</organism>